<dbReference type="EMBL" id="LCYI01000061">
    <property type="protein sequence ID" value="KLA22390.1"/>
    <property type="molecule type" value="Genomic_DNA"/>
</dbReference>
<accession>A0A0G8EE50</accession>
<evidence type="ECO:0000313" key="2">
    <source>
        <dbReference type="Proteomes" id="UP000035214"/>
    </source>
</evidence>
<reference evidence="1 2" key="1">
    <citation type="submission" date="2015-04" db="EMBL/GenBank/DDBJ databases">
        <title>Draft Genome Sequences of Eight Spore-Forming Food Isolates of Bacillus cereus Genome sequencing.</title>
        <authorList>
            <person name="Krawcyk A.O."/>
            <person name="de Jong A."/>
            <person name="Eijlander R.T."/>
            <person name="Berendsen E.M."/>
            <person name="Holsappel S."/>
            <person name="Wells-Bennik M."/>
            <person name="Kuipers O.P."/>
        </authorList>
    </citation>
    <scope>NUCLEOTIDE SEQUENCE [LARGE SCALE GENOMIC DNA]</scope>
    <source>
        <strain evidence="1 2">B4077</strain>
    </source>
</reference>
<dbReference type="PATRIC" id="fig|1396.428.peg.2440"/>
<comment type="caution">
    <text evidence="1">The sequence shown here is derived from an EMBL/GenBank/DDBJ whole genome shotgun (WGS) entry which is preliminary data.</text>
</comment>
<proteinExistence type="predicted"/>
<gene>
    <name evidence="1" type="ORF">B4077_6171</name>
</gene>
<dbReference type="Proteomes" id="UP000035214">
    <property type="component" value="Unassembled WGS sequence"/>
</dbReference>
<evidence type="ECO:0000313" key="1">
    <source>
        <dbReference type="EMBL" id="KLA22390.1"/>
    </source>
</evidence>
<name>A0A0G8EE50_BACCE</name>
<dbReference type="AlphaFoldDB" id="A0A0G8EE50"/>
<sequence length="42" mass="4808">MCSGDSFVFLMHKATGGRIRIEWGRHIALCFFIENIMALAYT</sequence>
<protein>
    <submittedName>
        <fullName evidence="1">Uncharacterized protein</fullName>
    </submittedName>
</protein>
<organism evidence="1 2">
    <name type="scientific">Bacillus cereus</name>
    <dbReference type="NCBI Taxonomy" id="1396"/>
    <lineage>
        <taxon>Bacteria</taxon>
        <taxon>Bacillati</taxon>
        <taxon>Bacillota</taxon>
        <taxon>Bacilli</taxon>
        <taxon>Bacillales</taxon>
        <taxon>Bacillaceae</taxon>
        <taxon>Bacillus</taxon>
        <taxon>Bacillus cereus group</taxon>
    </lineage>
</organism>